<keyword evidence="7 9" id="KW-0472">Membrane</keyword>
<evidence type="ECO:0000256" key="4">
    <source>
        <dbReference type="ARBA" id="ARBA00022927"/>
    </source>
</evidence>
<name>A0A348AYU4_9EUKA</name>
<evidence type="ECO:0000256" key="5">
    <source>
        <dbReference type="ARBA" id="ARBA00022989"/>
    </source>
</evidence>
<keyword evidence="5 9" id="KW-1133">Transmembrane helix</keyword>
<organism evidence="10">
    <name type="scientific">Ophirina amphinema</name>
    <dbReference type="NCBI Taxonomy" id="2108040"/>
    <lineage>
        <taxon>Eukaryota</taxon>
        <taxon>Discoba</taxon>
        <taxon>Jakobida</taxon>
        <taxon>Ophirinina</taxon>
        <taxon>Ophirinidae</taxon>
        <taxon>Ophirina</taxon>
    </lineage>
</organism>
<feature type="compositionally biased region" description="Basic and acidic residues" evidence="8">
    <location>
        <begin position="42"/>
        <end position="54"/>
    </location>
</feature>
<keyword evidence="3 9" id="KW-0812">Transmembrane</keyword>
<evidence type="ECO:0000256" key="1">
    <source>
        <dbReference type="ARBA" id="ARBA00004167"/>
    </source>
</evidence>
<geneLocation type="mitochondrion" evidence="10"/>
<dbReference type="GO" id="GO:0015031">
    <property type="term" value="P:protein transport"/>
    <property type="evidence" value="ECO:0007669"/>
    <property type="project" value="UniProtKB-KW"/>
</dbReference>
<protein>
    <submittedName>
        <fullName evidence="10">Sec-independent protein translocase component tatA/E</fullName>
    </submittedName>
</protein>
<evidence type="ECO:0000256" key="6">
    <source>
        <dbReference type="ARBA" id="ARBA00023010"/>
    </source>
</evidence>
<evidence type="ECO:0000313" key="10">
    <source>
        <dbReference type="EMBL" id="BBD14162.1"/>
    </source>
</evidence>
<evidence type="ECO:0000256" key="2">
    <source>
        <dbReference type="ARBA" id="ARBA00022448"/>
    </source>
</evidence>
<accession>A0A348AYU4</accession>
<evidence type="ECO:0000256" key="9">
    <source>
        <dbReference type="SAM" id="Phobius"/>
    </source>
</evidence>
<keyword evidence="6" id="KW-0811">Translocation</keyword>
<comment type="subcellular location">
    <subcellularLocation>
        <location evidence="1">Membrane</location>
        <topology evidence="1">Single-pass membrane protein</topology>
    </subcellularLocation>
</comment>
<dbReference type="AlphaFoldDB" id="A0A348AYU4"/>
<keyword evidence="10" id="KW-0496">Mitochondrion</keyword>
<dbReference type="EMBL" id="LC369600">
    <property type="protein sequence ID" value="BBD14162.1"/>
    <property type="molecule type" value="Genomic_DNA"/>
</dbReference>
<feature type="region of interest" description="Disordered" evidence="8">
    <location>
        <begin position="35"/>
        <end position="54"/>
    </location>
</feature>
<dbReference type="InterPro" id="IPR003369">
    <property type="entry name" value="TatA/B/E"/>
</dbReference>
<sequence length="54" mass="5834">MTVSIGQLIVLAICLIILFGNIPKLFKDIGKGIQDFKSTVGGDKREVPSDSNKD</sequence>
<feature type="transmembrane region" description="Helical" evidence="9">
    <location>
        <begin position="6"/>
        <end position="26"/>
    </location>
</feature>
<dbReference type="Pfam" id="PF02416">
    <property type="entry name" value="TatA_B_E"/>
    <property type="match status" value="1"/>
</dbReference>
<proteinExistence type="predicted"/>
<dbReference type="GO" id="GO:0016020">
    <property type="term" value="C:membrane"/>
    <property type="evidence" value="ECO:0007669"/>
    <property type="project" value="UniProtKB-ARBA"/>
</dbReference>
<keyword evidence="4" id="KW-0653">Protein transport</keyword>
<evidence type="ECO:0000256" key="8">
    <source>
        <dbReference type="SAM" id="MobiDB-lite"/>
    </source>
</evidence>
<keyword evidence="2" id="KW-0813">Transport</keyword>
<evidence type="ECO:0000256" key="7">
    <source>
        <dbReference type="ARBA" id="ARBA00023136"/>
    </source>
</evidence>
<evidence type="ECO:0000256" key="3">
    <source>
        <dbReference type="ARBA" id="ARBA00022692"/>
    </source>
</evidence>
<gene>
    <name evidence="10" type="primary">tatA</name>
</gene>
<dbReference type="Gene3D" id="1.20.5.3310">
    <property type="match status" value="1"/>
</dbReference>
<reference evidence="10" key="1">
    <citation type="journal article" date="2018" name="Sci. Rep.">
        <title>Ophirina amphinema n. gen., n. sp., a New Deeply Branching Discobid with Phylogenetic Affinity to Jakobids.</title>
        <authorList>
            <person name="Yabuki A."/>
            <person name="Gyaltshen Y."/>
            <person name="Heiss A.A."/>
            <person name="Fujikura K."/>
            <person name="Kim E."/>
        </authorList>
    </citation>
    <scope>NUCLEOTIDE SEQUENCE</scope>
    <source>
        <strain evidence="10">JB</strain>
    </source>
</reference>